<evidence type="ECO:0000256" key="3">
    <source>
        <dbReference type="ARBA" id="ARBA00022801"/>
    </source>
</evidence>
<dbReference type="Pfam" id="PF01451">
    <property type="entry name" value="LMWPc"/>
    <property type="match status" value="1"/>
</dbReference>
<dbReference type="Proteomes" id="UP000270261">
    <property type="component" value="Unassembled WGS sequence"/>
</dbReference>
<feature type="domain" description="Phosphotyrosine protein phosphatase I" evidence="6">
    <location>
        <begin position="5"/>
        <end position="154"/>
    </location>
</feature>
<dbReference type="CDD" id="cd16343">
    <property type="entry name" value="LMWPTP"/>
    <property type="match status" value="1"/>
</dbReference>
<keyword evidence="3" id="KW-0378">Hydrolase</keyword>
<dbReference type="InterPro" id="IPR017867">
    <property type="entry name" value="Tyr_phospatase_low_mol_wt"/>
</dbReference>
<dbReference type="GO" id="GO:0004725">
    <property type="term" value="F:protein tyrosine phosphatase activity"/>
    <property type="evidence" value="ECO:0007669"/>
    <property type="project" value="UniProtKB-EC"/>
</dbReference>
<dbReference type="InterPro" id="IPR023485">
    <property type="entry name" value="Ptyr_pPase"/>
</dbReference>
<keyword evidence="4" id="KW-0904">Protein phosphatase</keyword>
<dbReference type="SMART" id="SM00226">
    <property type="entry name" value="LMWPc"/>
    <property type="match status" value="1"/>
</dbReference>
<comment type="similarity">
    <text evidence="1">Belongs to the low molecular weight phosphotyrosine protein phosphatase family.</text>
</comment>
<evidence type="ECO:0000313" key="8">
    <source>
        <dbReference type="Proteomes" id="UP000270261"/>
    </source>
</evidence>
<dbReference type="FunFam" id="3.40.50.2300:FF:000113">
    <property type="entry name" value="Low molecular weight protein-tyrosine-phosphatase"/>
    <property type="match status" value="1"/>
</dbReference>
<dbReference type="PANTHER" id="PTHR11717">
    <property type="entry name" value="LOW MOLECULAR WEIGHT PROTEIN TYROSINE PHOSPHATASE"/>
    <property type="match status" value="1"/>
</dbReference>
<evidence type="ECO:0000313" key="7">
    <source>
        <dbReference type="EMBL" id="RRN46114.1"/>
    </source>
</evidence>
<evidence type="ECO:0000256" key="2">
    <source>
        <dbReference type="ARBA" id="ARBA00013064"/>
    </source>
</evidence>
<keyword evidence="8" id="KW-1185">Reference proteome</keyword>
<dbReference type="OrthoDB" id="9784339at2"/>
<evidence type="ECO:0000259" key="6">
    <source>
        <dbReference type="SMART" id="SM00226"/>
    </source>
</evidence>
<feature type="active site" evidence="5">
    <location>
        <position position="17"/>
    </location>
</feature>
<evidence type="ECO:0000256" key="1">
    <source>
        <dbReference type="ARBA" id="ARBA00011063"/>
    </source>
</evidence>
<comment type="caution">
    <text evidence="7">The sequence shown here is derived from an EMBL/GenBank/DDBJ whole genome shotgun (WGS) entry which is preliminary data.</text>
</comment>
<dbReference type="Gene3D" id="3.40.50.2300">
    <property type="match status" value="1"/>
</dbReference>
<gene>
    <name evidence="7" type="ORF">EHV23_05255</name>
</gene>
<feature type="active site" description="Nucleophile" evidence="5">
    <location>
        <position position="11"/>
    </location>
</feature>
<evidence type="ECO:0000256" key="4">
    <source>
        <dbReference type="ARBA" id="ARBA00022912"/>
    </source>
</evidence>
<dbReference type="SUPFAM" id="SSF52788">
    <property type="entry name" value="Phosphotyrosine protein phosphatases I"/>
    <property type="match status" value="1"/>
</dbReference>
<sequence length="165" mass="18473">MAMATRVLFVCMGNICRSPMAHGVFRQQVRQAGLESVVGVGSAGTHAFHQGEPADPRAQMAMSRRGYDIADLRARQVTMEDFENYDMILVMDWENLSLLQNQAPKRFHHKLQMLMRFASEHESATVPDPYQGGNQAFEQALDYVEDACSGLLEIVRRRATQVAAA</sequence>
<dbReference type="EC" id="3.1.3.48" evidence="2"/>
<dbReference type="InterPro" id="IPR050438">
    <property type="entry name" value="LMW_PTPase"/>
</dbReference>
<dbReference type="AlphaFoldDB" id="A0A426FTY0"/>
<proteinExistence type="inferred from homology"/>
<dbReference type="EMBL" id="RRUE01000001">
    <property type="protein sequence ID" value="RRN46114.1"/>
    <property type="molecule type" value="Genomic_DNA"/>
</dbReference>
<organism evidence="7 8">
    <name type="scientific">Lautropia dentalis</name>
    <dbReference type="NCBI Taxonomy" id="2490857"/>
    <lineage>
        <taxon>Bacteria</taxon>
        <taxon>Pseudomonadati</taxon>
        <taxon>Pseudomonadota</taxon>
        <taxon>Betaproteobacteria</taxon>
        <taxon>Burkholderiales</taxon>
        <taxon>Burkholderiaceae</taxon>
        <taxon>Lautropia</taxon>
    </lineage>
</organism>
<dbReference type="PANTHER" id="PTHR11717:SF7">
    <property type="entry name" value="LOW MOLECULAR WEIGHT PHOSPHOTYROSINE PROTEIN PHOSPHATASE"/>
    <property type="match status" value="1"/>
</dbReference>
<protein>
    <recommendedName>
        <fullName evidence="2">protein-tyrosine-phosphatase</fullName>
        <ecNumber evidence="2">3.1.3.48</ecNumber>
    </recommendedName>
</protein>
<name>A0A426FTY0_9BURK</name>
<dbReference type="PRINTS" id="PR00719">
    <property type="entry name" value="LMWPTPASE"/>
</dbReference>
<accession>A0A426FTY0</accession>
<feature type="active site" description="Proton donor" evidence="5">
    <location>
        <position position="128"/>
    </location>
</feature>
<reference evidence="7 8" key="1">
    <citation type="submission" date="2018-11" db="EMBL/GenBank/DDBJ databases">
        <title>Genome sequencing of Lautropia sp. KCOM 2505 (= ChDC F240).</title>
        <authorList>
            <person name="Kook J.-K."/>
            <person name="Park S.-N."/>
            <person name="Lim Y.K."/>
        </authorList>
    </citation>
    <scope>NUCLEOTIDE SEQUENCE [LARGE SCALE GENOMIC DNA]</scope>
    <source>
        <strain evidence="7 8">KCOM 2505</strain>
    </source>
</reference>
<dbReference type="InterPro" id="IPR036196">
    <property type="entry name" value="Ptyr_pPase_sf"/>
</dbReference>
<evidence type="ECO:0000256" key="5">
    <source>
        <dbReference type="PIRSR" id="PIRSR617867-1"/>
    </source>
</evidence>